<name>X6P6G7_RETFI</name>
<accession>X6P6G7</accession>
<gene>
    <name evidence="2" type="ORF">RFI_02969</name>
</gene>
<dbReference type="AlphaFoldDB" id="X6P6G7"/>
<organism evidence="2 3">
    <name type="scientific">Reticulomyxa filosa</name>
    <dbReference type="NCBI Taxonomy" id="46433"/>
    <lineage>
        <taxon>Eukaryota</taxon>
        <taxon>Sar</taxon>
        <taxon>Rhizaria</taxon>
        <taxon>Retaria</taxon>
        <taxon>Foraminifera</taxon>
        <taxon>Monothalamids</taxon>
        <taxon>Reticulomyxidae</taxon>
        <taxon>Reticulomyxa</taxon>
    </lineage>
</organism>
<keyword evidence="3" id="KW-1185">Reference proteome</keyword>
<proteinExistence type="predicted"/>
<feature type="region of interest" description="Disordered" evidence="1">
    <location>
        <begin position="134"/>
        <end position="153"/>
    </location>
</feature>
<feature type="compositionally biased region" description="Basic and acidic residues" evidence="1">
    <location>
        <begin position="21"/>
        <end position="42"/>
    </location>
</feature>
<feature type="region of interest" description="Disordered" evidence="1">
    <location>
        <begin position="21"/>
        <end position="56"/>
    </location>
</feature>
<feature type="compositionally biased region" description="Polar residues" evidence="1">
    <location>
        <begin position="43"/>
        <end position="56"/>
    </location>
</feature>
<dbReference type="EMBL" id="ASPP01002857">
    <property type="protein sequence ID" value="ETO34125.1"/>
    <property type="molecule type" value="Genomic_DNA"/>
</dbReference>
<reference evidence="2 3" key="1">
    <citation type="journal article" date="2013" name="Curr. Biol.">
        <title>The Genome of the Foraminiferan Reticulomyxa filosa.</title>
        <authorList>
            <person name="Glockner G."/>
            <person name="Hulsmann N."/>
            <person name="Schleicher M."/>
            <person name="Noegel A.A."/>
            <person name="Eichinger L."/>
            <person name="Gallinger C."/>
            <person name="Pawlowski J."/>
            <person name="Sierra R."/>
            <person name="Euteneuer U."/>
            <person name="Pillet L."/>
            <person name="Moustafa A."/>
            <person name="Platzer M."/>
            <person name="Groth M."/>
            <person name="Szafranski K."/>
            <person name="Schliwa M."/>
        </authorList>
    </citation>
    <scope>NUCLEOTIDE SEQUENCE [LARGE SCALE GENOMIC DNA]</scope>
</reference>
<protein>
    <submittedName>
        <fullName evidence="2">Uncharacterized protein</fullName>
    </submittedName>
</protein>
<comment type="caution">
    <text evidence="2">The sequence shown here is derived from an EMBL/GenBank/DDBJ whole genome shotgun (WGS) entry which is preliminary data.</text>
</comment>
<dbReference type="Proteomes" id="UP000023152">
    <property type="component" value="Unassembled WGS sequence"/>
</dbReference>
<evidence type="ECO:0000313" key="3">
    <source>
        <dbReference type="Proteomes" id="UP000023152"/>
    </source>
</evidence>
<evidence type="ECO:0000256" key="1">
    <source>
        <dbReference type="SAM" id="MobiDB-lite"/>
    </source>
</evidence>
<sequence>MIFLCDTWYFIVSMANIDSEKEREKPRRVSIDKSNKVRRESLSQHNSQQIDPHTKTHQNQVITALGKVGVSDNNSAHLPNGQNSSKVFANKKRPSFENLPDVGGDCVEPLEITSDDENATQIVLEAEIPVTTPTGLQKGLPVPECDGKKSEAETAPVIPLQRQTSKHRKKSTLIREQLREGDTNIRNLVDSFEKRAGVFISHITEMLTFFISLAIKQNDIKTQNKSALEMLSEFNAKKKKAMKMLQTLERFMTDVMQSDVSGNIFFFFCCYVLLVM</sequence>
<evidence type="ECO:0000313" key="2">
    <source>
        <dbReference type="EMBL" id="ETO34125.1"/>
    </source>
</evidence>